<dbReference type="EMBL" id="JDRY01000176">
    <property type="protein sequence ID" value="KGM92997.1"/>
    <property type="molecule type" value="Genomic_DNA"/>
</dbReference>
<accession>A0A0A0HWQ7</accession>
<evidence type="ECO:0008006" key="3">
    <source>
        <dbReference type="Google" id="ProtNLM"/>
    </source>
</evidence>
<protein>
    <recommendedName>
        <fullName evidence="3">Peptidase S1 domain-containing protein</fullName>
    </recommendedName>
</protein>
<dbReference type="Proteomes" id="UP000030014">
    <property type="component" value="Unassembled WGS sequence"/>
</dbReference>
<evidence type="ECO:0000313" key="1">
    <source>
        <dbReference type="EMBL" id="KGM92997.1"/>
    </source>
</evidence>
<comment type="caution">
    <text evidence="1">The sequence shown here is derived from an EMBL/GenBank/DDBJ whole genome shotgun (WGS) entry which is preliminary data.</text>
</comment>
<dbReference type="Gene3D" id="2.40.10.10">
    <property type="entry name" value="Trypsin-like serine proteases"/>
    <property type="match status" value="1"/>
</dbReference>
<reference evidence="1 2" key="1">
    <citation type="submission" date="2014-01" db="EMBL/GenBank/DDBJ databases">
        <title>Plasmidome dynamics in the species complex Clostridium novyi sensu lato converts strains of independent lineages into distinctly different pathogens.</title>
        <authorList>
            <person name="Skarin H."/>
            <person name="Segerman B."/>
        </authorList>
    </citation>
    <scope>NUCLEOTIDE SEQUENCE [LARGE SCALE GENOMIC DNA]</scope>
    <source>
        <strain evidence="1 2">DC5</strain>
    </source>
</reference>
<evidence type="ECO:0000313" key="2">
    <source>
        <dbReference type="Proteomes" id="UP000030014"/>
    </source>
</evidence>
<dbReference type="AlphaFoldDB" id="A0A0A0HWQ7"/>
<name>A0A0A0HWQ7_CLOBO</name>
<gene>
    <name evidence="1" type="ORF">Z955_16370</name>
</gene>
<dbReference type="InterPro" id="IPR009003">
    <property type="entry name" value="Peptidase_S1_PA"/>
</dbReference>
<dbReference type="SUPFAM" id="SSF50494">
    <property type="entry name" value="Trypsin-like serine proteases"/>
    <property type="match status" value="1"/>
</dbReference>
<organism evidence="1 2">
    <name type="scientific">Clostridium botulinum C/D str. DC5</name>
    <dbReference type="NCBI Taxonomy" id="1443128"/>
    <lineage>
        <taxon>Bacteria</taxon>
        <taxon>Bacillati</taxon>
        <taxon>Bacillota</taxon>
        <taxon>Clostridia</taxon>
        <taxon>Eubacteriales</taxon>
        <taxon>Clostridiaceae</taxon>
        <taxon>Clostridium</taxon>
    </lineage>
</organism>
<proteinExistence type="predicted"/>
<sequence length="320" mass="34404">MCNCCNYDIFHKKIAYISSHKYQYFFSKANVVGVGVGYKITNGITTSEKCLMVFVSKKVPFSELSSFNLIPSYYDGVKTDVVESGVFSIYDQGIGSENDLNKRIRPAPGGCGIGSATATTTGTLGCVVKDTYKYYILSCNHVLAEFNTVPIGIPVLQPSPMDGGKVSSDVIAHLSKYVPIVKESVLHKNNNLVDCAIAEINDHSNVTPRLSDGFRVHGPYSQLKLMMRVHKIGKRTGLNYGDITALNASIKVPFKGGHSALFIDQIIANCKAEGGDSGAIVLDNSNNTVGLICAASSGGCAINDIKNVLSSLHVEIVTNY</sequence>
<dbReference type="InterPro" id="IPR043504">
    <property type="entry name" value="Peptidase_S1_PA_chymotrypsin"/>
</dbReference>